<name>A0A3N9XG35_9ACTN</name>
<dbReference type="InterPro" id="IPR018392">
    <property type="entry name" value="LysM"/>
</dbReference>
<keyword evidence="2" id="KW-0812">Transmembrane</keyword>
<dbReference type="AlphaFoldDB" id="A0A3N9XG35"/>
<dbReference type="Pfam" id="PF01476">
    <property type="entry name" value="LysM"/>
    <property type="match status" value="1"/>
</dbReference>
<feature type="compositionally biased region" description="Low complexity" evidence="1">
    <location>
        <begin position="320"/>
        <end position="329"/>
    </location>
</feature>
<evidence type="ECO:0000259" key="3">
    <source>
        <dbReference type="PROSITE" id="PS51782"/>
    </source>
</evidence>
<keyword evidence="2" id="KW-1133">Transmembrane helix</keyword>
<feature type="region of interest" description="Disordered" evidence="1">
    <location>
        <begin position="369"/>
        <end position="408"/>
    </location>
</feature>
<dbReference type="OrthoDB" id="516973at2"/>
<dbReference type="InterPro" id="IPR036779">
    <property type="entry name" value="LysM_dom_sf"/>
</dbReference>
<evidence type="ECO:0000313" key="4">
    <source>
        <dbReference type="EMBL" id="RQX11859.1"/>
    </source>
</evidence>
<dbReference type="SUPFAM" id="SSF54106">
    <property type="entry name" value="LysM domain"/>
    <property type="match status" value="1"/>
</dbReference>
<feature type="region of interest" description="Disordered" evidence="1">
    <location>
        <begin position="441"/>
        <end position="496"/>
    </location>
</feature>
<dbReference type="CDD" id="cd00118">
    <property type="entry name" value="LysM"/>
    <property type="match status" value="1"/>
</dbReference>
<evidence type="ECO:0000256" key="2">
    <source>
        <dbReference type="SAM" id="Phobius"/>
    </source>
</evidence>
<accession>A0A3N9XG35</accession>
<evidence type="ECO:0000313" key="5">
    <source>
        <dbReference type="Proteomes" id="UP000278981"/>
    </source>
</evidence>
<feature type="transmembrane region" description="Helical" evidence="2">
    <location>
        <begin position="15"/>
        <end position="40"/>
    </location>
</feature>
<organism evidence="4 5">
    <name type="scientific">Micromonospora ureilytica</name>
    <dbReference type="NCBI Taxonomy" id="709868"/>
    <lineage>
        <taxon>Bacteria</taxon>
        <taxon>Bacillati</taxon>
        <taxon>Actinomycetota</taxon>
        <taxon>Actinomycetes</taxon>
        <taxon>Micromonosporales</taxon>
        <taxon>Micromonosporaceae</taxon>
        <taxon>Micromonospora</taxon>
    </lineage>
</organism>
<proteinExistence type="predicted"/>
<dbReference type="Proteomes" id="UP000278981">
    <property type="component" value="Unassembled WGS sequence"/>
</dbReference>
<evidence type="ECO:0000256" key="1">
    <source>
        <dbReference type="SAM" id="MobiDB-lite"/>
    </source>
</evidence>
<feature type="transmembrane region" description="Helical" evidence="2">
    <location>
        <begin position="111"/>
        <end position="136"/>
    </location>
</feature>
<gene>
    <name evidence="4" type="ORF">DDE19_29840</name>
</gene>
<feature type="transmembrane region" description="Helical" evidence="2">
    <location>
        <begin position="66"/>
        <end position="90"/>
    </location>
</feature>
<feature type="domain" description="LysM" evidence="3">
    <location>
        <begin position="167"/>
        <end position="214"/>
    </location>
</feature>
<sequence>MPVSGGSVVRRTGRILTGIGALAVLLVLLVGAPIALLAFAGNPLPDHLPTISEVGTALTSRDDGQLFLRALAVAGWFGWATFAFSVLVELGAQTLRRPAPKLPGMGRQQKAAAALVGSVALILVASPAAASAAAVYGAPAYASPSAPAVTTVAAPTRAATTPDTAAPVYRVARGDYLGEVAERYLDEFGDYRQLAKLNKLDDPDRIHPGQLLRLPTEAADQGTRQHATGRLVDRPAAPKPPAPRPAPERAAPPRVAPAPPGGTESAGQPPAMTVGAARAGEADRVNRPLAVSAVLAVASIVGAQIGAVLGLRRRPATAGASPRLAASSRTSRRGAGRSSGGAGQRASGGAAGSGAAWASSRTAAAIEAPAAPNGGTAPSGNDFSPRGGGGTSTGSVAVPMGSGVAPTGSGMAPMGSGAAPAGSGMAFPGSTAFPGSGMALSGGTAPPGGGMASADPGGWSGDDGWAGAGGEGGLFDGGHGLDSVPDGPPVGRHRRS</sequence>
<feature type="compositionally biased region" description="Low complexity" evidence="1">
    <location>
        <begin position="344"/>
        <end position="354"/>
    </location>
</feature>
<feature type="region of interest" description="Disordered" evidence="1">
    <location>
        <begin position="313"/>
        <end position="354"/>
    </location>
</feature>
<feature type="transmembrane region" description="Helical" evidence="2">
    <location>
        <begin position="289"/>
        <end position="311"/>
    </location>
</feature>
<protein>
    <recommendedName>
        <fullName evidence="3">LysM domain-containing protein</fullName>
    </recommendedName>
</protein>
<dbReference type="EMBL" id="QDGB01000362">
    <property type="protein sequence ID" value="RQX11859.1"/>
    <property type="molecule type" value="Genomic_DNA"/>
</dbReference>
<comment type="caution">
    <text evidence="4">The sequence shown here is derived from an EMBL/GenBank/DDBJ whole genome shotgun (WGS) entry which is preliminary data.</text>
</comment>
<feature type="region of interest" description="Disordered" evidence="1">
    <location>
        <begin position="213"/>
        <end position="271"/>
    </location>
</feature>
<dbReference type="PROSITE" id="PS51782">
    <property type="entry name" value="LYSM"/>
    <property type="match status" value="1"/>
</dbReference>
<dbReference type="Gene3D" id="3.10.350.10">
    <property type="entry name" value="LysM domain"/>
    <property type="match status" value="1"/>
</dbReference>
<keyword evidence="2" id="KW-0472">Membrane</keyword>
<reference evidence="4 5" key="1">
    <citation type="submission" date="2018-04" db="EMBL/GenBank/DDBJ databases">
        <title>Micromonosporas from Atacama Desert.</title>
        <authorList>
            <person name="Carro L."/>
            <person name="Klenk H.-P."/>
            <person name="Goodfellow M."/>
        </authorList>
    </citation>
    <scope>NUCLEOTIDE SEQUENCE [LARGE SCALE GENOMIC DNA]</scope>
    <source>
        <strain evidence="4 5">LB19</strain>
    </source>
</reference>
<feature type="compositionally biased region" description="Gly residues" evidence="1">
    <location>
        <begin position="458"/>
        <end position="480"/>
    </location>
</feature>